<name>A0ABS2QRU9_9BACI</name>
<keyword evidence="3" id="KW-0089">Bile pigment</keyword>
<evidence type="ECO:0000256" key="2">
    <source>
        <dbReference type="ARBA" id="ARBA00022991"/>
    </source>
</evidence>
<organism evidence="4 5">
    <name type="scientific">Priestia iocasae</name>
    <dbReference type="NCBI Taxonomy" id="2291674"/>
    <lineage>
        <taxon>Bacteria</taxon>
        <taxon>Bacillati</taxon>
        <taxon>Bacillota</taxon>
        <taxon>Bacilli</taxon>
        <taxon>Bacillales</taxon>
        <taxon>Bacillaceae</taxon>
        <taxon>Priestia</taxon>
    </lineage>
</organism>
<dbReference type="SUPFAM" id="SSF46458">
    <property type="entry name" value="Globin-like"/>
    <property type="match status" value="1"/>
</dbReference>
<gene>
    <name evidence="4" type="ORF">JOC83_000951</name>
</gene>
<evidence type="ECO:0000313" key="5">
    <source>
        <dbReference type="Proteomes" id="UP000809829"/>
    </source>
</evidence>
<reference evidence="4 5" key="1">
    <citation type="submission" date="2021-01" db="EMBL/GenBank/DDBJ databases">
        <title>Genomic Encyclopedia of Type Strains, Phase IV (KMG-IV): sequencing the most valuable type-strain genomes for metagenomic binning, comparative biology and taxonomic classification.</title>
        <authorList>
            <person name="Goeker M."/>
        </authorList>
    </citation>
    <scope>NUCLEOTIDE SEQUENCE [LARGE SCALE GENOMIC DNA]</scope>
    <source>
        <strain evidence="4 5">DSM 104297</strain>
    </source>
</reference>
<dbReference type="EMBL" id="JAFBFC010000001">
    <property type="protein sequence ID" value="MBM7702125.1"/>
    <property type="molecule type" value="Genomic_DNA"/>
</dbReference>
<sequence>MINSIYKELLDEVVQEIYEAYPDLINRYGEQGKKKCFEDNVHHMKHLETTYALGGNSQFFTDYALWLNGILVRHGMETRHLIDNFERIQRVVPKYISNPEREAFIHYLNEGIAILKNR</sequence>
<protein>
    <submittedName>
        <fullName evidence="4">Uncharacterized protein</fullName>
    </submittedName>
</protein>
<comment type="similarity">
    <text evidence="1">Belongs to the phycobiliprotein family.</text>
</comment>
<keyword evidence="5" id="KW-1185">Reference proteome</keyword>
<proteinExistence type="inferred from homology"/>
<keyword evidence="2" id="KW-0157">Chromophore</keyword>
<evidence type="ECO:0000313" key="4">
    <source>
        <dbReference type="EMBL" id="MBM7702125.1"/>
    </source>
</evidence>
<evidence type="ECO:0000256" key="1">
    <source>
        <dbReference type="ARBA" id="ARBA00008182"/>
    </source>
</evidence>
<evidence type="ECO:0000256" key="3">
    <source>
        <dbReference type="ARBA" id="ARBA00023307"/>
    </source>
</evidence>
<comment type="caution">
    <text evidence="4">The sequence shown here is derived from an EMBL/GenBank/DDBJ whole genome shotgun (WGS) entry which is preliminary data.</text>
</comment>
<accession>A0ABS2QRU9</accession>
<dbReference type="InterPro" id="IPR009050">
    <property type="entry name" value="Globin-like_sf"/>
</dbReference>
<dbReference type="Proteomes" id="UP000809829">
    <property type="component" value="Unassembled WGS sequence"/>
</dbReference>
<dbReference type="Gene3D" id="1.10.490.20">
    <property type="entry name" value="Phycocyanins"/>
    <property type="match status" value="1"/>
</dbReference>
<dbReference type="InterPro" id="IPR038719">
    <property type="entry name" value="Phycobilisome_asu/bsu_sf"/>
</dbReference>
<dbReference type="RefSeq" id="WP_205184449.1">
    <property type="nucleotide sequence ID" value="NZ_JAFBFC010000001.1"/>
</dbReference>